<dbReference type="InterPro" id="IPR001005">
    <property type="entry name" value="SANT/Myb"/>
</dbReference>
<dbReference type="CDD" id="cd00167">
    <property type="entry name" value="SANT"/>
    <property type="match status" value="2"/>
</dbReference>
<dbReference type="InterPro" id="IPR009057">
    <property type="entry name" value="Homeodomain-like_sf"/>
</dbReference>
<dbReference type="Pfam" id="PF00249">
    <property type="entry name" value="Myb_DNA-binding"/>
    <property type="match status" value="2"/>
</dbReference>
<evidence type="ECO:0000313" key="9">
    <source>
        <dbReference type="EMBL" id="KAK4255424.1"/>
    </source>
</evidence>
<dbReference type="InterPro" id="IPR015495">
    <property type="entry name" value="Myb_TF_plants"/>
</dbReference>
<evidence type="ECO:0000256" key="5">
    <source>
        <dbReference type="ARBA" id="ARBA00023163"/>
    </source>
</evidence>
<feature type="domain" description="Myb-like" evidence="7">
    <location>
        <begin position="62"/>
        <end position="112"/>
    </location>
</feature>
<dbReference type="PANTHER" id="PTHR10641">
    <property type="entry name" value="MYB FAMILY TRANSCRIPTION FACTOR"/>
    <property type="match status" value="1"/>
</dbReference>
<sequence>MMRGPHYDKNGIKRGAWSKEEDERLRAYVERYGHSNWRQLPKYAGLSRCGKSCRLRWLNYLSPDVKHGNFTHKEDETIIQLHQQHGNKWSLIAERLPGRSDNEVKNHWHSHLKKHLECTHGAKSEFTMKPSGASKGETTKYFEPENRLLGFDSASSSNISESSPPRYCSLSTFAFREEIYEEFGDFWTQPFVPENTCKQDYDYYSLNYATDGADVDEYSSYLLDNAEFLCQVMQEFPENPTKDIV</sequence>
<dbReference type="AlphaFoldDB" id="A0AAE1JLR2"/>
<dbReference type="GO" id="GO:0003677">
    <property type="term" value="F:DNA binding"/>
    <property type="evidence" value="ECO:0007669"/>
    <property type="project" value="UniProtKB-KW"/>
</dbReference>
<name>A0AAE1JLR2_9FABA</name>
<dbReference type="SUPFAM" id="SSF46689">
    <property type="entry name" value="Homeodomain-like"/>
    <property type="match status" value="1"/>
</dbReference>
<evidence type="ECO:0000256" key="4">
    <source>
        <dbReference type="ARBA" id="ARBA00023125"/>
    </source>
</evidence>
<dbReference type="SMART" id="SM00717">
    <property type="entry name" value="SANT"/>
    <property type="match status" value="2"/>
</dbReference>
<evidence type="ECO:0000313" key="10">
    <source>
        <dbReference type="Proteomes" id="UP001293593"/>
    </source>
</evidence>
<dbReference type="Gene3D" id="1.10.10.60">
    <property type="entry name" value="Homeodomain-like"/>
    <property type="match status" value="2"/>
</dbReference>
<keyword evidence="4" id="KW-0238">DNA-binding</keyword>
<dbReference type="FunFam" id="1.10.10.60:FF:000015">
    <property type="entry name" value="Transcription factor RAX3"/>
    <property type="match status" value="1"/>
</dbReference>
<evidence type="ECO:0000256" key="2">
    <source>
        <dbReference type="ARBA" id="ARBA00022737"/>
    </source>
</evidence>
<dbReference type="EMBL" id="JAWXYG010000013">
    <property type="protein sequence ID" value="KAK4255424.1"/>
    <property type="molecule type" value="Genomic_DNA"/>
</dbReference>
<evidence type="ECO:0000256" key="1">
    <source>
        <dbReference type="ARBA" id="ARBA00004123"/>
    </source>
</evidence>
<evidence type="ECO:0000259" key="7">
    <source>
        <dbReference type="PROSITE" id="PS50090"/>
    </source>
</evidence>
<proteinExistence type="predicted"/>
<reference evidence="9" key="1">
    <citation type="submission" date="2023-10" db="EMBL/GenBank/DDBJ databases">
        <title>Chromosome-level genome of the transformable northern wattle, Acacia crassicarpa.</title>
        <authorList>
            <person name="Massaro I."/>
            <person name="Sinha N.R."/>
            <person name="Poethig S."/>
            <person name="Leichty A.R."/>
        </authorList>
    </citation>
    <scope>NUCLEOTIDE SEQUENCE</scope>
    <source>
        <strain evidence="9">Acra3RX</strain>
        <tissue evidence="9">Leaf</tissue>
    </source>
</reference>
<dbReference type="PROSITE" id="PS50090">
    <property type="entry name" value="MYB_LIKE"/>
    <property type="match status" value="2"/>
</dbReference>
<keyword evidence="2" id="KW-0677">Repeat</keyword>
<gene>
    <name evidence="9" type="ORF">QN277_008427</name>
</gene>
<keyword evidence="3" id="KW-0805">Transcription regulation</keyword>
<keyword evidence="6" id="KW-0539">Nucleus</keyword>
<evidence type="ECO:0000259" key="8">
    <source>
        <dbReference type="PROSITE" id="PS51294"/>
    </source>
</evidence>
<feature type="domain" description="HTH myb-type" evidence="8">
    <location>
        <begin position="9"/>
        <end position="61"/>
    </location>
</feature>
<keyword evidence="10" id="KW-1185">Reference proteome</keyword>
<dbReference type="InterPro" id="IPR017930">
    <property type="entry name" value="Myb_dom"/>
</dbReference>
<protein>
    <submittedName>
        <fullName evidence="9">Uncharacterized protein</fullName>
    </submittedName>
</protein>
<dbReference type="PANTHER" id="PTHR10641:SF1402">
    <property type="entry name" value="TRANSCRIPTION FACTOR MYB8-LIKE"/>
    <property type="match status" value="1"/>
</dbReference>
<feature type="domain" description="HTH myb-type" evidence="8">
    <location>
        <begin position="62"/>
        <end position="116"/>
    </location>
</feature>
<dbReference type="Proteomes" id="UP001293593">
    <property type="component" value="Unassembled WGS sequence"/>
</dbReference>
<comment type="caution">
    <text evidence="9">The sequence shown here is derived from an EMBL/GenBank/DDBJ whole genome shotgun (WGS) entry which is preliminary data.</text>
</comment>
<dbReference type="PROSITE" id="PS51294">
    <property type="entry name" value="HTH_MYB"/>
    <property type="match status" value="2"/>
</dbReference>
<comment type="subcellular location">
    <subcellularLocation>
        <location evidence="1">Nucleus</location>
    </subcellularLocation>
</comment>
<keyword evidence="5" id="KW-0804">Transcription</keyword>
<feature type="domain" description="Myb-like" evidence="7">
    <location>
        <begin position="9"/>
        <end position="61"/>
    </location>
</feature>
<organism evidence="9 10">
    <name type="scientific">Acacia crassicarpa</name>
    <name type="common">northern wattle</name>
    <dbReference type="NCBI Taxonomy" id="499986"/>
    <lineage>
        <taxon>Eukaryota</taxon>
        <taxon>Viridiplantae</taxon>
        <taxon>Streptophyta</taxon>
        <taxon>Embryophyta</taxon>
        <taxon>Tracheophyta</taxon>
        <taxon>Spermatophyta</taxon>
        <taxon>Magnoliopsida</taxon>
        <taxon>eudicotyledons</taxon>
        <taxon>Gunneridae</taxon>
        <taxon>Pentapetalae</taxon>
        <taxon>rosids</taxon>
        <taxon>fabids</taxon>
        <taxon>Fabales</taxon>
        <taxon>Fabaceae</taxon>
        <taxon>Caesalpinioideae</taxon>
        <taxon>mimosoid clade</taxon>
        <taxon>Acacieae</taxon>
        <taxon>Acacia</taxon>
    </lineage>
</organism>
<evidence type="ECO:0000256" key="6">
    <source>
        <dbReference type="ARBA" id="ARBA00023242"/>
    </source>
</evidence>
<accession>A0AAE1JLR2</accession>
<dbReference type="GO" id="GO:0005634">
    <property type="term" value="C:nucleus"/>
    <property type="evidence" value="ECO:0007669"/>
    <property type="project" value="UniProtKB-SubCell"/>
</dbReference>
<evidence type="ECO:0000256" key="3">
    <source>
        <dbReference type="ARBA" id="ARBA00023015"/>
    </source>
</evidence>